<organism evidence="2 3">
    <name type="scientific">Sodiomyces alkalinus (strain CBS 110278 / VKM F-3762 / F11)</name>
    <name type="common">Alkaliphilic filamentous fungus</name>
    <dbReference type="NCBI Taxonomy" id="1314773"/>
    <lineage>
        <taxon>Eukaryota</taxon>
        <taxon>Fungi</taxon>
        <taxon>Dikarya</taxon>
        <taxon>Ascomycota</taxon>
        <taxon>Pezizomycotina</taxon>
        <taxon>Sordariomycetes</taxon>
        <taxon>Hypocreomycetidae</taxon>
        <taxon>Glomerellales</taxon>
        <taxon>Plectosphaerellaceae</taxon>
        <taxon>Sodiomyces</taxon>
    </lineage>
</organism>
<dbReference type="SFLD" id="SFLDG01129">
    <property type="entry name" value="C1.5:_HAD__Beta-PGM__Phosphata"/>
    <property type="match status" value="1"/>
</dbReference>
<feature type="compositionally biased region" description="Low complexity" evidence="1">
    <location>
        <begin position="12"/>
        <end position="22"/>
    </location>
</feature>
<dbReference type="SUPFAM" id="SSF56784">
    <property type="entry name" value="HAD-like"/>
    <property type="match status" value="1"/>
</dbReference>
<dbReference type="InterPro" id="IPR023214">
    <property type="entry name" value="HAD_sf"/>
</dbReference>
<feature type="region of interest" description="Disordered" evidence="1">
    <location>
        <begin position="124"/>
        <end position="146"/>
    </location>
</feature>
<name>A0A3N2Q8B7_SODAK</name>
<dbReference type="GO" id="GO:0003993">
    <property type="term" value="F:acid phosphatase activity"/>
    <property type="evidence" value="ECO:0007669"/>
    <property type="project" value="TreeGrafter"/>
</dbReference>
<sequence length="227" mass="25239">MPNRHPRQGQGSSSSSSNSSSSATPSILQDGLPLPKLMVFDLDYTLWPFWIDTHVSPPLKPHASHTYATDRHGESYTFYPDVPSILATLPRAAGIKLAVASRTHTPDLARDLLKMLHISPAAALPSASEEQANTTSSSARSKKEKPRKAVELFDAGLEIYPSSKIRHFEAIHRRTGIAYEDMLFFDDESRNRDTEGLGVTMYLIRDGTSWVEIGKGVAEWRRRRGHA</sequence>
<dbReference type="Pfam" id="PF12689">
    <property type="entry name" value="Acid_PPase"/>
    <property type="match status" value="1"/>
</dbReference>
<dbReference type="STRING" id="1314773.A0A3N2Q8B7"/>
<protein>
    <submittedName>
        <fullName evidence="2">Magnesium-dependent phosphatase</fullName>
    </submittedName>
</protein>
<dbReference type="Proteomes" id="UP000272025">
    <property type="component" value="Unassembled WGS sequence"/>
</dbReference>
<dbReference type="InterPro" id="IPR010036">
    <property type="entry name" value="MDP_1_eu_arc"/>
</dbReference>
<dbReference type="OrthoDB" id="2865258at2759"/>
<keyword evidence="3" id="KW-1185">Reference proteome</keyword>
<dbReference type="Gene3D" id="3.40.50.1000">
    <property type="entry name" value="HAD superfamily/HAD-like"/>
    <property type="match status" value="1"/>
</dbReference>
<accession>A0A3N2Q8B7</accession>
<dbReference type="PANTHER" id="PTHR17901:SF14">
    <property type="entry name" value="MAGNESIUM-DEPENDENT PHOSPHATASE 1"/>
    <property type="match status" value="1"/>
</dbReference>
<dbReference type="CDD" id="cd07501">
    <property type="entry name" value="HAD_MDP-1_like"/>
    <property type="match status" value="1"/>
</dbReference>
<gene>
    <name evidence="2" type="ORF">SODALDRAFT_327188</name>
</gene>
<dbReference type="NCBIfam" id="TIGR01681">
    <property type="entry name" value="HAD-SF-IIIC"/>
    <property type="match status" value="1"/>
</dbReference>
<evidence type="ECO:0000313" key="3">
    <source>
        <dbReference type="Proteomes" id="UP000272025"/>
    </source>
</evidence>
<dbReference type="SFLD" id="SFLDS00003">
    <property type="entry name" value="Haloacid_Dehalogenase"/>
    <property type="match status" value="1"/>
</dbReference>
<feature type="region of interest" description="Disordered" evidence="1">
    <location>
        <begin position="1"/>
        <end position="27"/>
    </location>
</feature>
<dbReference type="AlphaFoldDB" id="A0A3N2Q8B7"/>
<dbReference type="EMBL" id="ML119051">
    <property type="protein sequence ID" value="ROT43014.1"/>
    <property type="molecule type" value="Genomic_DNA"/>
</dbReference>
<dbReference type="PANTHER" id="PTHR17901">
    <property type="entry name" value="MAGNESIUM-DEPENDENT PHOSPHATASE 1 MDP1"/>
    <property type="match status" value="1"/>
</dbReference>
<evidence type="ECO:0000256" key="1">
    <source>
        <dbReference type="SAM" id="MobiDB-lite"/>
    </source>
</evidence>
<dbReference type="FunFam" id="3.40.50.1000:FF:000155">
    <property type="entry name" value="Putative magnesium dependent phosphatase"/>
    <property type="match status" value="1"/>
</dbReference>
<dbReference type="RefSeq" id="XP_028470820.1">
    <property type="nucleotide sequence ID" value="XM_028610361.1"/>
</dbReference>
<reference evidence="2 3" key="1">
    <citation type="journal article" date="2018" name="Mol. Ecol.">
        <title>The obligate alkalophilic soda-lake fungus Sodiomyces alkalinus has shifted to a protein diet.</title>
        <authorList>
            <person name="Grum-Grzhimaylo A.A."/>
            <person name="Falkoski D.L."/>
            <person name="van den Heuvel J."/>
            <person name="Valero-Jimenez C.A."/>
            <person name="Min B."/>
            <person name="Choi I.G."/>
            <person name="Lipzen A."/>
            <person name="Daum C.G."/>
            <person name="Aanen D.K."/>
            <person name="Tsang A."/>
            <person name="Henrissat B."/>
            <person name="Bilanenko E.N."/>
            <person name="de Vries R.P."/>
            <person name="van Kan J.A.L."/>
            <person name="Grigoriev I.V."/>
            <person name="Debets A.J.M."/>
        </authorList>
    </citation>
    <scope>NUCLEOTIDE SEQUENCE [LARGE SCALE GENOMIC DNA]</scope>
    <source>
        <strain evidence="2 3">F11</strain>
    </source>
</reference>
<proteinExistence type="predicted"/>
<dbReference type="GeneID" id="39578839"/>
<dbReference type="InterPro" id="IPR010033">
    <property type="entry name" value="HAD_SF_ppase_IIIC"/>
</dbReference>
<evidence type="ECO:0000313" key="2">
    <source>
        <dbReference type="EMBL" id="ROT43014.1"/>
    </source>
</evidence>
<dbReference type="SFLD" id="SFLDG01131">
    <property type="entry name" value="C1.5.2:_MDP_Like"/>
    <property type="match status" value="1"/>
</dbReference>
<dbReference type="NCBIfam" id="TIGR01685">
    <property type="entry name" value="MDP-1"/>
    <property type="match status" value="1"/>
</dbReference>
<dbReference type="InterPro" id="IPR035679">
    <property type="entry name" value="MDP-1_euk"/>
</dbReference>
<dbReference type="InterPro" id="IPR036412">
    <property type="entry name" value="HAD-like_sf"/>
</dbReference>